<accession>A0AC35U9V5</accession>
<evidence type="ECO:0000313" key="2">
    <source>
        <dbReference type="WBParaSite" id="RSKR_0000928500.1"/>
    </source>
</evidence>
<organism evidence="1 2">
    <name type="scientific">Rhabditophanes sp. KR3021</name>
    <dbReference type="NCBI Taxonomy" id="114890"/>
    <lineage>
        <taxon>Eukaryota</taxon>
        <taxon>Metazoa</taxon>
        <taxon>Ecdysozoa</taxon>
        <taxon>Nematoda</taxon>
        <taxon>Chromadorea</taxon>
        <taxon>Rhabditida</taxon>
        <taxon>Tylenchina</taxon>
        <taxon>Panagrolaimomorpha</taxon>
        <taxon>Strongyloidoidea</taxon>
        <taxon>Alloionematidae</taxon>
        <taxon>Rhabditophanes</taxon>
    </lineage>
</organism>
<sequence>MAPSRRQSTKLALKTPAKVDVKPPLKTAASRKRKASVSDSEDTHQGISGIKMPVSELLSVCEMVLEENSGFEDKKGNTKLGSVRSNLQNLISVTSAEADSTFKAAFRIATKKDFVPLKTMAEMIQSVFGSPQYPTLLPDYPKKAQSVFQNFLQLKGITNNFTSVDEKIRKEFTDDTSADKLKAIEIYKIKAAEYNSELEDFISAHPELSDVQVQFVRHNAIDFNKTSKKSTSRPKVIKEPVHKTAYDFFKLTKKGKYTELDEKARESKLAKIFAKLSTDQKQIFNDLQENQ</sequence>
<dbReference type="WBParaSite" id="RSKR_0000928500.1">
    <property type="protein sequence ID" value="RSKR_0000928500.1"/>
    <property type="gene ID" value="RSKR_0000928500"/>
</dbReference>
<dbReference type="Proteomes" id="UP000095286">
    <property type="component" value="Unplaced"/>
</dbReference>
<protein>
    <submittedName>
        <fullName evidence="2">HMG box domain-containing protein</fullName>
    </submittedName>
</protein>
<evidence type="ECO:0000313" key="1">
    <source>
        <dbReference type="Proteomes" id="UP000095286"/>
    </source>
</evidence>
<name>A0AC35U9V5_9BILA</name>
<proteinExistence type="predicted"/>
<reference evidence="2" key="1">
    <citation type="submission" date="2016-11" db="UniProtKB">
        <authorList>
            <consortium name="WormBaseParasite"/>
        </authorList>
    </citation>
    <scope>IDENTIFICATION</scope>
    <source>
        <strain evidence="2">KR3021</strain>
    </source>
</reference>